<gene>
    <name evidence="2" type="primary">LOC111281691</name>
</gene>
<dbReference type="RefSeq" id="XP_022725085.1">
    <property type="nucleotide sequence ID" value="XM_022869350.1"/>
</dbReference>
<dbReference type="PANTHER" id="PTHR31431:SF1">
    <property type="entry name" value="NUCLEOPORIN NUP188"/>
    <property type="match status" value="1"/>
</dbReference>
<dbReference type="GO" id="GO:0044611">
    <property type="term" value="C:nuclear pore inner ring"/>
    <property type="evidence" value="ECO:0007669"/>
    <property type="project" value="TreeGrafter"/>
</dbReference>
<dbReference type="GO" id="GO:0006606">
    <property type="term" value="P:protein import into nucleus"/>
    <property type="evidence" value="ECO:0007669"/>
    <property type="project" value="TreeGrafter"/>
</dbReference>
<dbReference type="InterPro" id="IPR044840">
    <property type="entry name" value="Nup188"/>
</dbReference>
<dbReference type="OrthoDB" id="552259at2759"/>
<evidence type="ECO:0000313" key="2">
    <source>
        <dbReference type="RefSeq" id="XP_022725085.1"/>
    </source>
</evidence>
<name>A0A6P5X9J7_DURZI</name>
<dbReference type="GO" id="GO:0006405">
    <property type="term" value="P:RNA export from nucleus"/>
    <property type="evidence" value="ECO:0007669"/>
    <property type="project" value="TreeGrafter"/>
</dbReference>
<accession>A0A6P5X9J7</accession>
<evidence type="ECO:0000313" key="1">
    <source>
        <dbReference type="Proteomes" id="UP000515121"/>
    </source>
</evidence>
<dbReference type="Proteomes" id="UP000515121">
    <property type="component" value="Unplaced"/>
</dbReference>
<dbReference type="GeneID" id="111281691"/>
<dbReference type="PANTHER" id="PTHR31431">
    <property type="entry name" value="NUCLEOPORIN NUP188 HOMOLOG"/>
    <property type="match status" value="1"/>
</dbReference>
<keyword evidence="1" id="KW-1185">Reference proteome</keyword>
<dbReference type="GO" id="GO:0017056">
    <property type="term" value="F:structural constituent of nuclear pore"/>
    <property type="evidence" value="ECO:0007669"/>
    <property type="project" value="InterPro"/>
</dbReference>
<protein>
    <submittedName>
        <fullName evidence="2">Uncharacterized protein LOC111281691</fullName>
    </submittedName>
</protein>
<dbReference type="KEGG" id="dzi:111281691"/>
<organism evidence="1 2">
    <name type="scientific">Durio zibethinus</name>
    <name type="common">Durian</name>
    <dbReference type="NCBI Taxonomy" id="66656"/>
    <lineage>
        <taxon>Eukaryota</taxon>
        <taxon>Viridiplantae</taxon>
        <taxon>Streptophyta</taxon>
        <taxon>Embryophyta</taxon>
        <taxon>Tracheophyta</taxon>
        <taxon>Spermatophyta</taxon>
        <taxon>Magnoliopsida</taxon>
        <taxon>eudicotyledons</taxon>
        <taxon>Gunneridae</taxon>
        <taxon>Pentapetalae</taxon>
        <taxon>rosids</taxon>
        <taxon>malvids</taxon>
        <taxon>Malvales</taxon>
        <taxon>Malvaceae</taxon>
        <taxon>Helicteroideae</taxon>
        <taxon>Durio</taxon>
    </lineage>
</organism>
<sequence>MSSQQIKIGPHEFTVKPDFRDKALQVSSCLCLDEVQSYILVDRYLERGNTAENYIVRDPIHVDVDLFTLWAEETLLEDNLVLDIIFFNLYELCSLFVTEIKSLTHKELNRS</sequence>
<dbReference type="AlphaFoldDB" id="A0A6P5X9J7"/>
<proteinExistence type="predicted"/>
<reference evidence="2" key="1">
    <citation type="submission" date="2025-08" db="UniProtKB">
        <authorList>
            <consortium name="RefSeq"/>
        </authorList>
    </citation>
    <scope>IDENTIFICATION</scope>
    <source>
        <tissue evidence="2">Fruit stalk</tissue>
    </source>
</reference>